<evidence type="ECO:0000313" key="3">
    <source>
        <dbReference type="EnsemblMetazoa" id="PPA45551.1"/>
    </source>
</evidence>
<dbReference type="EnsemblMetazoa" id="PPA45551.1">
    <property type="protein sequence ID" value="PPA45551.1"/>
    <property type="gene ID" value="WBGene00283920"/>
</dbReference>
<accession>A0A8R1V0S7</accession>
<organism evidence="3 4">
    <name type="scientific">Pristionchus pacificus</name>
    <name type="common">Parasitic nematode worm</name>
    <dbReference type="NCBI Taxonomy" id="54126"/>
    <lineage>
        <taxon>Eukaryota</taxon>
        <taxon>Metazoa</taxon>
        <taxon>Ecdysozoa</taxon>
        <taxon>Nematoda</taxon>
        <taxon>Chromadorea</taxon>
        <taxon>Rhabditida</taxon>
        <taxon>Rhabditina</taxon>
        <taxon>Diplogasteromorpha</taxon>
        <taxon>Diplogasteroidea</taxon>
        <taxon>Neodiplogasteridae</taxon>
        <taxon>Pristionchus</taxon>
    </lineage>
</organism>
<gene>
    <name evidence="3" type="primary">WBGene00283920</name>
</gene>
<feature type="chain" id="PRO_5043377405" evidence="2">
    <location>
        <begin position="19"/>
        <end position="61"/>
    </location>
</feature>
<dbReference type="Proteomes" id="UP000005239">
    <property type="component" value="Unassembled WGS sequence"/>
</dbReference>
<reference evidence="3" key="2">
    <citation type="submission" date="2022-06" db="UniProtKB">
        <authorList>
            <consortium name="EnsemblMetazoa"/>
        </authorList>
    </citation>
    <scope>IDENTIFICATION</scope>
    <source>
        <strain evidence="3">PS312</strain>
    </source>
</reference>
<protein>
    <submittedName>
        <fullName evidence="3">Uncharacterized protein</fullName>
    </submittedName>
</protein>
<keyword evidence="4" id="KW-1185">Reference proteome</keyword>
<keyword evidence="2" id="KW-0732">Signal</keyword>
<evidence type="ECO:0000256" key="1">
    <source>
        <dbReference type="SAM" id="MobiDB-lite"/>
    </source>
</evidence>
<sequence>MIVPSLTLFLSFHSLVYHNDCDAFGAKSTEKKDHLKRREKKREDGGEKTKKKRVGTRSNRL</sequence>
<feature type="signal peptide" evidence="2">
    <location>
        <begin position="1"/>
        <end position="18"/>
    </location>
</feature>
<reference evidence="4" key="1">
    <citation type="journal article" date="2008" name="Nat. Genet.">
        <title>The Pristionchus pacificus genome provides a unique perspective on nematode lifestyle and parasitism.</title>
        <authorList>
            <person name="Dieterich C."/>
            <person name="Clifton S.W."/>
            <person name="Schuster L.N."/>
            <person name="Chinwalla A."/>
            <person name="Delehaunty K."/>
            <person name="Dinkelacker I."/>
            <person name="Fulton L."/>
            <person name="Fulton R."/>
            <person name="Godfrey J."/>
            <person name="Minx P."/>
            <person name="Mitreva M."/>
            <person name="Roeseler W."/>
            <person name="Tian H."/>
            <person name="Witte H."/>
            <person name="Yang S.P."/>
            <person name="Wilson R.K."/>
            <person name="Sommer R.J."/>
        </authorList>
    </citation>
    <scope>NUCLEOTIDE SEQUENCE [LARGE SCALE GENOMIC DNA]</scope>
    <source>
        <strain evidence="4">PS312</strain>
    </source>
</reference>
<proteinExistence type="predicted"/>
<evidence type="ECO:0000256" key="2">
    <source>
        <dbReference type="SAM" id="SignalP"/>
    </source>
</evidence>
<accession>A0A2A6C3V6</accession>
<name>A0A2A6C3V6_PRIPA</name>
<dbReference type="AlphaFoldDB" id="A0A2A6C3V6"/>
<feature type="compositionally biased region" description="Basic residues" evidence="1">
    <location>
        <begin position="49"/>
        <end position="61"/>
    </location>
</feature>
<evidence type="ECO:0000313" key="4">
    <source>
        <dbReference type="Proteomes" id="UP000005239"/>
    </source>
</evidence>
<feature type="region of interest" description="Disordered" evidence="1">
    <location>
        <begin position="28"/>
        <end position="61"/>
    </location>
</feature>